<dbReference type="Proteomes" id="UP000249493">
    <property type="component" value="Unassembled WGS sequence"/>
</dbReference>
<evidence type="ECO:0000313" key="2">
    <source>
        <dbReference type="EMBL" id="RAI70982.1"/>
    </source>
</evidence>
<organism evidence="2 3">
    <name type="scientific">Pseudomonas fluorescens</name>
    <dbReference type="NCBI Taxonomy" id="294"/>
    <lineage>
        <taxon>Bacteria</taxon>
        <taxon>Pseudomonadati</taxon>
        <taxon>Pseudomonadota</taxon>
        <taxon>Gammaproteobacteria</taxon>
        <taxon>Pseudomonadales</taxon>
        <taxon>Pseudomonadaceae</taxon>
        <taxon>Pseudomonas</taxon>
    </lineage>
</organism>
<gene>
    <name evidence="2" type="ORF">DOZ80_11005</name>
</gene>
<dbReference type="EMBL" id="QLIN01000003">
    <property type="protein sequence ID" value="RAI70982.1"/>
    <property type="molecule type" value="Genomic_DNA"/>
</dbReference>
<evidence type="ECO:0000313" key="3">
    <source>
        <dbReference type="Proteomes" id="UP000249493"/>
    </source>
</evidence>
<evidence type="ECO:0000256" key="1">
    <source>
        <dbReference type="SAM" id="MobiDB-lite"/>
    </source>
</evidence>
<proteinExistence type="predicted"/>
<protein>
    <submittedName>
        <fullName evidence="2">Uncharacterized protein</fullName>
    </submittedName>
</protein>
<sequence length="65" mass="7096">MTAALTDVDAHAQTDGSELPDLPIPDTKLSSQRAPKKLAIGLMSFLKRNMTTPYEMDLSHAQRGL</sequence>
<dbReference type="AlphaFoldDB" id="A0A327N7K7"/>
<name>A0A327N7K7_PSEFL</name>
<feature type="region of interest" description="Disordered" evidence="1">
    <location>
        <begin position="1"/>
        <end position="31"/>
    </location>
</feature>
<accession>A0A327N7K7</accession>
<reference evidence="2 3" key="1">
    <citation type="submission" date="2018-06" db="EMBL/GenBank/DDBJ databases">
        <authorList>
            <person name="Zhirakovskaya E."/>
        </authorList>
    </citation>
    <scope>NUCLEOTIDE SEQUENCE [LARGE SCALE GENOMIC DNA]</scope>
    <source>
        <strain evidence="2 3">LY3</strain>
    </source>
</reference>
<comment type="caution">
    <text evidence="2">The sequence shown here is derived from an EMBL/GenBank/DDBJ whole genome shotgun (WGS) entry which is preliminary data.</text>
</comment>